<dbReference type="AlphaFoldDB" id="F7VH43"/>
<gene>
    <name evidence="1" type="ORF">ATPR_2692</name>
</gene>
<accession>F7VH43</accession>
<comment type="caution">
    <text evidence="1">The sequence shown here is derived from an EMBL/GenBank/DDBJ whole genome shotgun (WGS) entry which is preliminary data.</text>
</comment>
<evidence type="ECO:0000313" key="2">
    <source>
        <dbReference type="Proteomes" id="UP000004319"/>
    </source>
</evidence>
<dbReference type="EMBL" id="BABS01000112">
    <property type="protein sequence ID" value="GAA09688.1"/>
    <property type="molecule type" value="Genomic_DNA"/>
</dbReference>
<reference evidence="1 2" key="1">
    <citation type="journal article" date="2011" name="Biochem. Biophys. Res. Commun.">
        <title>Increased number of Arginine-based salt bridges contributes to the thermotolerance of thermotolerant acetic acid bacteria, Acetobacter tropicalis SKU1100.</title>
        <authorList>
            <person name="Matsutani M."/>
            <person name="Hirakawa H."/>
            <person name="Nishikura M."/>
            <person name="Soemphol W."/>
            <person name="Ali I.A.I."/>
            <person name="Yakushi T."/>
            <person name="Matsushita K."/>
        </authorList>
    </citation>
    <scope>NUCLEOTIDE SEQUENCE [LARGE SCALE GENOMIC DNA]</scope>
    <source>
        <strain evidence="1 2">NBRC 101654</strain>
    </source>
</reference>
<dbReference type="Proteomes" id="UP000004319">
    <property type="component" value="Unassembled WGS sequence"/>
</dbReference>
<protein>
    <submittedName>
        <fullName evidence="1">Mu-like protein prophage tail sheath protein gpL-like protein</fullName>
    </submittedName>
</protein>
<dbReference type="RefSeq" id="WP_006559712.1">
    <property type="nucleotide sequence ID" value="NZ_BABS01000112.1"/>
</dbReference>
<evidence type="ECO:0000313" key="1">
    <source>
        <dbReference type="EMBL" id="GAA09688.1"/>
    </source>
</evidence>
<sequence length="536" mass="55750">MANIPSSFTIPGTFVTIQGTGNVTTSGNNVILMAKSTSLTQGYGVTFDITSEINATYTPKAVTLNSAGTGYAVNDTIILNNTGTITVTKVDASGGISTFTSDLSTNPVLSDMAGTGITGSGGTGSGASFDITSNTLDSYKVSGVNVNNGGTGYHVGDSFTINGATVTVTAIGSAGNVSAINFVVTTQALDSDPAGTSISPSATSTISGPVNTLTYAESQTDIDQLFGSSSDISRMYARYRAVDIVLPVYVIVSESDSSTDITTCLNAIAEASFSFIFSPFNSSDAIKAFENFFSVRYGYASELYGIHVTSKTDTVSNLISYGSTVNSEYTTVVGFPVGSVDDDVVKAAAVGGVIAPSLASDPSLPIQLMELDVAASGAGFAIPDRLALFNAGIATTKEDSAGNVYLERSRTTYQTNADGVSDDTYQDTETLPQVTLVAETFRTGVNTKYFTNRMKLAQDSDNVIAGLNIATPSAIKATLISLYDNMVNDGLVTDADTFSKSVTVTIKTRGVVEVYAPVTLINQLRAIDININFSKN</sequence>
<name>F7VH43_9PROT</name>
<proteinExistence type="predicted"/>
<organism evidence="1 2">
    <name type="scientific">Acetobacter tropicalis NBRC 101654</name>
    <dbReference type="NCBI Taxonomy" id="749388"/>
    <lineage>
        <taxon>Bacteria</taxon>
        <taxon>Pseudomonadati</taxon>
        <taxon>Pseudomonadota</taxon>
        <taxon>Alphaproteobacteria</taxon>
        <taxon>Acetobacterales</taxon>
        <taxon>Acetobacteraceae</taxon>
        <taxon>Acetobacter</taxon>
    </lineage>
</organism>